<evidence type="ECO:0000313" key="3">
    <source>
        <dbReference type="Proteomes" id="UP000005239"/>
    </source>
</evidence>
<reference evidence="2" key="2">
    <citation type="submission" date="2022-06" db="UniProtKB">
        <authorList>
            <consortium name="EnsemblMetazoa"/>
        </authorList>
    </citation>
    <scope>IDENTIFICATION</scope>
    <source>
        <strain evidence="2">PS312</strain>
    </source>
</reference>
<dbReference type="PANTHER" id="PTHR46011">
    <property type="entry name" value="NUCLEAR HORMONE RECEPTOR FAMILY MEMBER NHR-86-RELATED"/>
    <property type="match status" value="1"/>
</dbReference>
<dbReference type="PROSITE" id="PS51843">
    <property type="entry name" value="NR_LBD"/>
    <property type="match status" value="1"/>
</dbReference>
<dbReference type="InterPro" id="IPR035500">
    <property type="entry name" value="NHR-like_dom_sf"/>
</dbReference>
<dbReference type="Proteomes" id="UP000005239">
    <property type="component" value="Unassembled WGS sequence"/>
</dbReference>
<dbReference type="GO" id="GO:0005634">
    <property type="term" value="C:nucleus"/>
    <property type="evidence" value="ECO:0000318"/>
    <property type="project" value="GO_Central"/>
</dbReference>
<feature type="compositionally biased region" description="Low complexity" evidence="1">
    <location>
        <begin position="93"/>
        <end position="107"/>
    </location>
</feature>
<dbReference type="GO" id="GO:0043565">
    <property type="term" value="F:sequence-specific DNA binding"/>
    <property type="evidence" value="ECO:0007669"/>
    <property type="project" value="InterPro"/>
</dbReference>
<sequence length="602" mass="69793">MDNRSCLICTVPIKVTHLGIEACRACAAFFKRTVIAGRKFTCRQGGKQCEIRKHEKYMCRSCRYDRCLKIGMNYALPPKKKPRKESSKEQQPNKDSNTNSNKESTTSRQIVEVKAPIVDISSPSTSSSTTRPSSATVGAPRDSLIDRMEAEYKASFDRRLVLEKEYVASHNLQRYDHHSEELYVANFTSFYELFRIAINDSTGLLQKVIDDFDSFPIDHRVTLFKNFVSKFSMIECIYYSTRIFKDSPNMQEIAFMASLITCADMTKMEHWMEDDANFAKNDAFRSTVRGYTSEYSELFGAMAKMDDLTEREFYALSILNYCDVDTSLHLPEEIIASARAIRAKVFGELQDYYRNELKVHDFSKRLGNLMMLAHGAGETGVLMNEEMRMYATMFDVSLNHYHNRIARLVGPIMKKSAFTNTEIDATITLAVWLIGSFSDYFPYYCWSGSRSLDPSQSMPEHITVLARSVRRRIFVALKQYYREELNLQDYSVRLGHLVTFEHTIQAKERKRNYSKRQRTVKELTIGHKHLFRSIGKMDKLTKREFYALAVLNYGYCEECSEFASEMQEYYICDLKQPNFVHRLGSIRWIMAPELVRKQSKKG</sequence>
<dbReference type="SUPFAM" id="SSF48508">
    <property type="entry name" value="Nuclear receptor ligand-binding domain"/>
    <property type="match status" value="1"/>
</dbReference>
<reference evidence="3" key="1">
    <citation type="journal article" date="2008" name="Nat. Genet.">
        <title>The Pristionchus pacificus genome provides a unique perspective on nematode lifestyle and parasitism.</title>
        <authorList>
            <person name="Dieterich C."/>
            <person name="Clifton S.W."/>
            <person name="Schuster L.N."/>
            <person name="Chinwalla A."/>
            <person name="Delehaunty K."/>
            <person name="Dinkelacker I."/>
            <person name="Fulton L."/>
            <person name="Fulton R."/>
            <person name="Godfrey J."/>
            <person name="Minx P."/>
            <person name="Mitreva M."/>
            <person name="Roeseler W."/>
            <person name="Tian H."/>
            <person name="Witte H."/>
            <person name="Yang S.P."/>
            <person name="Wilson R.K."/>
            <person name="Sommer R.J."/>
        </authorList>
    </citation>
    <scope>NUCLEOTIDE SEQUENCE [LARGE SCALE GENOMIC DNA]</scope>
    <source>
        <strain evidence="3">PS312</strain>
    </source>
</reference>
<dbReference type="Pfam" id="PF00105">
    <property type="entry name" value="zf-C4"/>
    <property type="match status" value="1"/>
</dbReference>
<dbReference type="InterPro" id="IPR001628">
    <property type="entry name" value="Znf_hrmn_rcpt"/>
</dbReference>
<dbReference type="PANTHER" id="PTHR46011:SF6">
    <property type="entry name" value="HIGH ZINC ACTIVATED NUCLEAR RECEPTOR PROTEIN"/>
    <property type="match status" value="1"/>
</dbReference>
<evidence type="ECO:0000256" key="1">
    <source>
        <dbReference type="SAM" id="MobiDB-lite"/>
    </source>
</evidence>
<dbReference type="Gene3D" id="1.10.565.10">
    <property type="entry name" value="Retinoid X Receptor"/>
    <property type="match status" value="1"/>
</dbReference>
<dbReference type="Gene3D" id="3.30.50.10">
    <property type="entry name" value="Erythroid Transcription Factor GATA-1, subunit A"/>
    <property type="match status" value="1"/>
</dbReference>
<feature type="region of interest" description="Disordered" evidence="1">
    <location>
        <begin position="78"/>
        <end position="108"/>
    </location>
</feature>
<protein>
    <submittedName>
        <fullName evidence="2">Nuclear receptor</fullName>
    </submittedName>
</protein>
<accession>A0A8R1YB21</accession>
<dbReference type="SMART" id="SM00399">
    <property type="entry name" value="ZnF_C4"/>
    <property type="match status" value="1"/>
</dbReference>
<feature type="region of interest" description="Disordered" evidence="1">
    <location>
        <begin position="120"/>
        <end position="140"/>
    </location>
</feature>
<dbReference type="GO" id="GO:0003700">
    <property type="term" value="F:DNA-binding transcription factor activity"/>
    <property type="evidence" value="ECO:0000318"/>
    <property type="project" value="GO_Central"/>
</dbReference>
<dbReference type="Pfam" id="PF00104">
    <property type="entry name" value="Hormone_recep"/>
    <property type="match status" value="1"/>
</dbReference>
<organism evidence="2 3">
    <name type="scientific">Pristionchus pacificus</name>
    <name type="common">Parasitic nematode worm</name>
    <dbReference type="NCBI Taxonomy" id="54126"/>
    <lineage>
        <taxon>Eukaryota</taxon>
        <taxon>Metazoa</taxon>
        <taxon>Ecdysozoa</taxon>
        <taxon>Nematoda</taxon>
        <taxon>Chromadorea</taxon>
        <taxon>Rhabditida</taxon>
        <taxon>Rhabditina</taxon>
        <taxon>Diplogasteromorpha</taxon>
        <taxon>Diplogasteroidea</taxon>
        <taxon>Neodiplogasteridae</taxon>
        <taxon>Pristionchus</taxon>
    </lineage>
</organism>
<dbReference type="EnsemblMetazoa" id="PPA05562.1">
    <property type="protein sequence ID" value="PPA05562.1"/>
    <property type="gene ID" value="WBGene00095116"/>
</dbReference>
<name>A0A2A6CNU2_PRIPA</name>
<dbReference type="InterPro" id="IPR013088">
    <property type="entry name" value="Znf_NHR/GATA"/>
</dbReference>
<keyword evidence="3" id="KW-1185">Reference proteome</keyword>
<evidence type="ECO:0000313" key="2">
    <source>
        <dbReference type="EnsemblMetazoa" id="PPA05562.1"/>
    </source>
</evidence>
<gene>
    <name evidence="2" type="primary">WBGene00095116</name>
</gene>
<dbReference type="GO" id="GO:0008270">
    <property type="term" value="F:zinc ion binding"/>
    <property type="evidence" value="ECO:0007669"/>
    <property type="project" value="InterPro"/>
</dbReference>
<feature type="compositionally biased region" description="Low complexity" evidence="1">
    <location>
        <begin position="121"/>
        <end position="134"/>
    </location>
</feature>
<dbReference type="SUPFAM" id="SSF57716">
    <property type="entry name" value="Glucocorticoid receptor-like (DNA-binding domain)"/>
    <property type="match status" value="1"/>
</dbReference>
<dbReference type="AlphaFoldDB" id="A0A2A6CNU2"/>
<dbReference type="InterPro" id="IPR000536">
    <property type="entry name" value="Nucl_hrmn_rcpt_lig-bd"/>
</dbReference>
<accession>A0A2A6CNU2</accession>
<dbReference type="SMART" id="SM00430">
    <property type="entry name" value="HOLI"/>
    <property type="match status" value="1"/>
</dbReference>
<dbReference type="PROSITE" id="PS51030">
    <property type="entry name" value="NUCLEAR_REC_DBD_2"/>
    <property type="match status" value="1"/>
</dbReference>
<proteinExistence type="predicted"/>
<dbReference type="PRINTS" id="PR00047">
    <property type="entry name" value="STROIDFINGER"/>
</dbReference>